<sequence length="250" mass="27998">MTDTEAALLRAIVANPDEDTPRLVYADYLDESGEPSRAARAEFIRLHVRTNPLPLDHPDRKVAGQRIDQLLSAWDTVWQYEMPPGYKAFAPQRRGFAYRGMLTASQAGESDDPRAHLLEYLELVPDVSGRRLLEIVKQPAFTRVKTLIVRGDRLLGWAGAYALAGGSYPRLERLVLTRQGIGNIGLRALCESWGFPQLRELDLRNNDITDDGAAALSGSGLHVKVRRFDLSENPISRELFIRIQTGRYGS</sequence>
<dbReference type="InterPro" id="IPR014338">
    <property type="entry name" value="CHP02996_rpt-companion-dom"/>
</dbReference>
<name>A0A6P2D0N7_9BACT</name>
<evidence type="ECO:0000313" key="1">
    <source>
        <dbReference type="EMBL" id="VTR93020.1"/>
    </source>
</evidence>
<dbReference type="KEGG" id="gms:SOIL9_46940"/>
<dbReference type="SMART" id="SM00368">
    <property type="entry name" value="LRR_RI"/>
    <property type="match status" value="1"/>
</dbReference>
<dbReference type="Pfam" id="PF13516">
    <property type="entry name" value="LRR_6"/>
    <property type="match status" value="1"/>
</dbReference>
<dbReference type="InterPro" id="IPR001611">
    <property type="entry name" value="Leu-rich_rpt"/>
</dbReference>
<gene>
    <name evidence="1" type="ORF">SOIL9_46940</name>
</gene>
<dbReference type="AlphaFoldDB" id="A0A6P2D0N7"/>
<dbReference type="Proteomes" id="UP000464178">
    <property type="component" value="Chromosome"/>
</dbReference>
<dbReference type="InterPro" id="IPR032675">
    <property type="entry name" value="LRR_dom_sf"/>
</dbReference>
<dbReference type="NCBIfam" id="TIGR02996">
    <property type="entry name" value="rpt_mate_G_obs"/>
    <property type="match status" value="1"/>
</dbReference>
<proteinExistence type="predicted"/>
<dbReference type="EMBL" id="LR593886">
    <property type="protein sequence ID" value="VTR93020.1"/>
    <property type="molecule type" value="Genomic_DNA"/>
</dbReference>
<accession>A0A6P2D0N7</accession>
<protein>
    <recommendedName>
        <fullName evidence="3">Repeat-companion domain protein</fullName>
    </recommendedName>
</protein>
<dbReference type="SUPFAM" id="SSF52047">
    <property type="entry name" value="RNI-like"/>
    <property type="match status" value="1"/>
</dbReference>
<dbReference type="RefSeq" id="WP_162667810.1">
    <property type="nucleotide sequence ID" value="NZ_LR593886.1"/>
</dbReference>
<organism evidence="1 2">
    <name type="scientific">Gemmata massiliana</name>
    <dbReference type="NCBI Taxonomy" id="1210884"/>
    <lineage>
        <taxon>Bacteria</taxon>
        <taxon>Pseudomonadati</taxon>
        <taxon>Planctomycetota</taxon>
        <taxon>Planctomycetia</taxon>
        <taxon>Gemmatales</taxon>
        <taxon>Gemmataceae</taxon>
        <taxon>Gemmata</taxon>
    </lineage>
</organism>
<evidence type="ECO:0000313" key="2">
    <source>
        <dbReference type="Proteomes" id="UP000464178"/>
    </source>
</evidence>
<reference evidence="1 2" key="1">
    <citation type="submission" date="2019-05" db="EMBL/GenBank/DDBJ databases">
        <authorList>
            <consortium name="Science for Life Laboratories"/>
        </authorList>
    </citation>
    <scope>NUCLEOTIDE SEQUENCE [LARGE SCALE GENOMIC DNA]</scope>
    <source>
        <strain evidence="1">Soil9</strain>
    </source>
</reference>
<keyword evidence="2" id="KW-1185">Reference proteome</keyword>
<evidence type="ECO:0008006" key="3">
    <source>
        <dbReference type="Google" id="ProtNLM"/>
    </source>
</evidence>
<dbReference type="Gene3D" id="3.80.10.10">
    <property type="entry name" value="Ribonuclease Inhibitor"/>
    <property type="match status" value="1"/>
</dbReference>